<dbReference type="InterPro" id="IPR009061">
    <property type="entry name" value="DNA-bd_dom_put_sf"/>
</dbReference>
<feature type="domain" description="HTH merR-type" evidence="5">
    <location>
        <begin position="3"/>
        <end position="71"/>
    </location>
</feature>
<evidence type="ECO:0000256" key="3">
    <source>
        <dbReference type="ARBA" id="ARBA00023125"/>
    </source>
</evidence>
<evidence type="ECO:0000256" key="4">
    <source>
        <dbReference type="ARBA" id="ARBA00023163"/>
    </source>
</evidence>
<dbReference type="InterPro" id="IPR047057">
    <property type="entry name" value="MerR_fam"/>
</dbReference>
<dbReference type="SMART" id="SM00422">
    <property type="entry name" value="HTH_MERR"/>
    <property type="match status" value="1"/>
</dbReference>
<keyword evidence="4" id="KW-0804">Transcription</keyword>
<dbReference type="STRING" id="1219043.SCH01S_49_00410"/>
<reference evidence="6 7" key="1">
    <citation type="submission" date="2015-04" db="EMBL/GenBank/DDBJ databases">
        <title>Whole genome shotgun sequence of Sphingomonas changbaiensis NBRC 104936.</title>
        <authorList>
            <person name="Katano-Makiyama Y."/>
            <person name="Hosoyama A."/>
            <person name="Hashimoto M."/>
            <person name="Noguchi M."/>
            <person name="Tsuchikane K."/>
            <person name="Ohji S."/>
            <person name="Yamazoe A."/>
            <person name="Ichikawa N."/>
            <person name="Kimura A."/>
            <person name="Fujita N."/>
        </authorList>
    </citation>
    <scope>NUCLEOTIDE SEQUENCE [LARGE SCALE GENOMIC DNA]</scope>
    <source>
        <strain evidence="6 7">NBRC 104936</strain>
    </source>
</reference>
<keyword evidence="7" id="KW-1185">Reference proteome</keyword>
<dbReference type="PANTHER" id="PTHR30204">
    <property type="entry name" value="REDOX-CYCLING DRUG-SENSING TRANSCRIPTIONAL ACTIVATOR SOXR"/>
    <property type="match status" value="1"/>
</dbReference>
<dbReference type="AlphaFoldDB" id="A0A0E9MS73"/>
<evidence type="ECO:0000313" key="7">
    <source>
        <dbReference type="Proteomes" id="UP000033202"/>
    </source>
</evidence>
<dbReference type="Pfam" id="PF13411">
    <property type="entry name" value="MerR_1"/>
    <property type="match status" value="1"/>
</dbReference>
<evidence type="ECO:0000313" key="6">
    <source>
        <dbReference type="EMBL" id="GAO40627.1"/>
    </source>
</evidence>
<proteinExistence type="predicted"/>
<dbReference type="Proteomes" id="UP000033202">
    <property type="component" value="Unassembled WGS sequence"/>
</dbReference>
<dbReference type="InterPro" id="IPR012925">
    <property type="entry name" value="TipAS_dom"/>
</dbReference>
<dbReference type="GO" id="GO:0003700">
    <property type="term" value="F:DNA-binding transcription factor activity"/>
    <property type="evidence" value="ECO:0007669"/>
    <property type="project" value="InterPro"/>
</dbReference>
<gene>
    <name evidence="6" type="ORF">SCH01S_49_00410</name>
</gene>
<dbReference type="OrthoDB" id="9803659at2"/>
<evidence type="ECO:0000256" key="1">
    <source>
        <dbReference type="ARBA" id="ARBA00022491"/>
    </source>
</evidence>
<name>A0A0E9MS73_9SPHN</name>
<evidence type="ECO:0000256" key="2">
    <source>
        <dbReference type="ARBA" id="ARBA00023015"/>
    </source>
</evidence>
<protein>
    <submittedName>
        <fullName evidence="6">Putative MerR family transcriptional regulator</fullName>
    </submittedName>
</protein>
<evidence type="ECO:0000259" key="5">
    <source>
        <dbReference type="PROSITE" id="PS50937"/>
    </source>
</evidence>
<dbReference type="GO" id="GO:0003677">
    <property type="term" value="F:DNA binding"/>
    <property type="evidence" value="ECO:0007669"/>
    <property type="project" value="UniProtKB-KW"/>
</dbReference>
<comment type="caution">
    <text evidence="6">The sequence shown here is derived from an EMBL/GenBank/DDBJ whole genome shotgun (WGS) entry which is preliminary data.</text>
</comment>
<dbReference type="EMBL" id="BBWU01000049">
    <property type="protein sequence ID" value="GAO40627.1"/>
    <property type="molecule type" value="Genomic_DNA"/>
</dbReference>
<dbReference type="SUPFAM" id="SSF46955">
    <property type="entry name" value="Putative DNA-binding domain"/>
    <property type="match status" value="1"/>
</dbReference>
<sequence>MDAIDISEVARRTGLTSRALRFYEARGLVRPLRTEGGRRWFGPGEMARLNAVVALKRAGFALSAIARMLDGKSVDLARLVEAQLTEVEARAAELAQARTLLLSVQSRIDRGEPIDVATLCSLIRQGNMSMEAENWQRITDRYITPEEKARWADQVDKVPPGFDQADYSRKWTELGERIERALPLDPASEQAQALLDEWKALLKPFTDIATPEMMAGASRLYDNMGAWQHEQKPPFSMKVWEFIKAAGAARGQAAA</sequence>
<dbReference type="PANTHER" id="PTHR30204:SF69">
    <property type="entry name" value="MERR-FAMILY TRANSCRIPTIONAL REGULATOR"/>
    <property type="match status" value="1"/>
</dbReference>
<dbReference type="PROSITE" id="PS50937">
    <property type="entry name" value="HTH_MERR_2"/>
    <property type="match status" value="1"/>
</dbReference>
<dbReference type="PRINTS" id="PR00040">
    <property type="entry name" value="HTHMERR"/>
</dbReference>
<dbReference type="CDD" id="cd00592">
    <property type="entry name" value="HTH_MerR-like"/>
    <property type="match status" value="1"/>
</dbReference>
<dbReference type="Gene3D" id="1.10.1660.10">
    <property type="match status" value="1"/>
</dbReference>
<dbReference type="RefSeq" id="WP_046349411.1">
    <property type="nucleotide sequence ID" value="NZ_BBWU01000049.1"/>
</dbReference>
<organism evidence="6 7">
    <name type="scientific">Sphingomonas changbaiensis NBRC 104936</name>
    <dbReference type="NCBI Taxonomy" id="1219043"/>
    <lineage>
        <taxon>Bacteria</taxon>
        <taxon>Pseudomonadati</taxon>
        <taxon>Pseudomonadota</taxon>
        <taxon>Alphaproteobacteria</taxon>
        <taxon>Sphingomonadales</taxon>
        <taxon>Sphingomonadaceae</taxon>
        <taxon>Sphingomonas</taxon>
    </lineage>
</organism>
<accession>A0A0E9MS73</accession>
<dbReference type="PROSITE" id="PS00552">
    <property type="entry name" value="HTH_MERR_1"/>
    <property type="match status" value="1"/>
</dbReference>
<dbReference type="InterPro" id="IPR000551">
    <property type="entry name" value="MerR-type_HTH_dom"/>
</dbReference>
<keyword evidence="3" id="KW-0238">DNA-binding</keyword>
<dbReference type="Pfam" id="PF07739">
    <property type="entry name" value="TipAS"/>
    <property type="match status" value="1"/>
</dbReference>
<keyword evidence="2" id="KW-0805">Transcription regulation</keyword>
<keyword evidence="1" id="KW-0678">Repressor</keyword>